<dbReference type="RefSeq" id="WP_230323813.1">
    <property type="nucleotide sequence ID" value="NZ_BAABZJ010000001.1"/>
</dbReference>
<dbReference type="EMBL" id="CACRUV010000051">
    <property type="protein sequence ID" value="VYU74188.1"/>
    <property type="molecule type" value="Genomic_DNA"/>
</dbReference>
<proteinExistence type="predicted"/>
<organism evidence="1">
    <name type="scientific">Parabacteroides merdae</name>
    <dbReference type="NCBI Taxonomy" id="46503"/>
    <lineage>
        <taxon>Bacteria</taxon>
        <taxon>Pseudomonadati</taxon>
        <taxon>Bacteroidota</taxon>
        <taxon>Bacteroidia</taxon>
        <taxon>Bacteroidales</taxon>
        <taxon>Tannerellaceae</taxon>
        <taxon>Parabacteroides</taxon>
    </lineage>
</organism>
<sequence>MNDLEEFENWHKDLMVWEHFQDELERISGENISDNSHELDNEKYLCTQKLSRNLV</sequence>
<name>A0A6N3HCG7_9BACT</name>
<evidence type="ECO:0000313" key="1">
    <source>
        <dbReference type="EMBL" id="VYU74188.1"/>
    </source>
</evidence>
<dbReference type="AlphaFoldDB" id="A0A6N3HCG7"/>
<reference evidence="1" key="1">
    <citation type="submission" date="2019-11" db="EMBL/GenBank/DDBJ databases">
        <authorList>
            <person name="Feng L."/>
        </authorList>
    </citation>
    <scope>NUCLEOTIDE SEQUENCE</scope>
    <source>
        <strain evidence="1">PmerdaeLFYP103</strain>
    </source>
</reference>
<accession>A0A6N3HCG7</accession>
<gene>
    <name evidence="1" type="ORF">PMLFYP103_03593</name>
</gene>
<protein>
    <submittedName>
        <fullName evidence="1">Uncharacterized protein</fullName>
    </submittedName>
</protein>